<evidence type="ECO:0000313" key="1">
    <source>
        <dbReference type="EMBL" id="KAH0818756.1"/>
    </source>
</evidence>
<comment type="caution">
    <text evidence="1">The sequence shown here is derived from an EMBL/GenBank/DDBJ whole genome shotgun (WGS) entry which is preliminary data.</text>
</comment>
<gene>
    <name evidence="1" type="ORF">GEV33_004035</name>
</gene>
<dbReference type="EMBL" id="JABDTM020016734">
    <property type="protein sequence ID" value="KAH0818756.1"/>
    <property type="molecule type" value="Genomic_DNA"/>
</dbReference>
<protein>
    <submittedName>
        <fullName evidence="1">Uncharacterized protein</fullName>
    </submittedName>
</protein>
<keyword evidence="2" id="KW-1185">Reference proteome</keyword>
<evidence type="ECO:0000313" key="2">
    <source>
        <dbReference type="Proteomes" id="UP000719412"/>
    </source>
</evidence>
<name>A0A8J6HRN7_TENMO</name>
<dbReference type="AlphaFoldDB" id="A0A8J6HRN7"/>
<reference evidence="1" key="2">
    <citation type="submission" date="2021-08" db="EMBL/GenBank/DDBJ databases">
        <authorList>
            <person name="Eriksson T."/>
        </authorList>
    </citation>
    <scope>NUCLEOTIDE SEQUENCE</scope>
    <source>
        <strain evidence="1">Stoneville</strain>
        <tissue evidence="1">Whole head</tissue>
    </source>
</reference>
<reference evidence="1" key="1">
    <citation type="journal article" date="2020" name="J Insects Food Feed">
        <title>The yellow mealworm (Tenebrio molitor) genome: a resource for the emerging insects as food and feed industry.</title>
        <authorList>
            <person name="Eriksson T."/>
            <person name="Andere A."/>
            <person name="Kelstrup H."/>
            <person name="Emery V."/>
            <person name="Picard C."/>
        </authorList>
    </citation>
    <scope>NUCLEOTIDE SEQUENCE</scope>
    <source>
        <strain evidence="1">Stoneville</strain>
        <tissue evidence="1">Whole head</tissue>
    </source>
</reference>
<organism evidence="1 2">
    <name type="scientific">Tenebrio molitor</name>
    <name type="common">Yellow mealworm beetle</name>
    <dbReference type="NCBI Taxonomy" id="7067"/>
    <lineage>
        <taxon>Eukaryota</taxon>
        <taxon>Metazoa</taxon>
        <taxon>Ecdysozoa</taxon>
        <taxon>Arthropoda</taxon>
        <taxon>Hexapoda</taxon>
        <taxon>Insecta</taxon>
        <taxon>Pterygota</taxon>
        <taxon>Neoptera</taxon>
        <taxon>Endopterygota</taxon>
        <taxon>Coleoptera</taxon>
        <taxon>Polyphaga</taxon>
        <taxon>Cucujiformia</taxon>
        <taxon>Tenebrionidae</taxon>
        <taxon>Tenebrio</taxon>
    </lineage>
</organism>
<proteinExistence type="predicted"/>
<sequence length="84" mass="9638">MSLAIASLPAIRFRHLPGRKRCRCRLRRRIQCPGVVPVCDLDVPTHRCRTNERGFQILNNVIPVRWLRVLGPCFVARRPRPGAA</sequence>
<accession>A0A8J6HRN7</accession>
<dbReference type="Proteomes" id="UP000719412">
    <property type="component" value="Unassembled WGS sequence"/>
</dbReference>